<protein>
    <submittedName>
        <fullName evidence="2">Uncharacterized protein</fullName>
    </submittedName>
</protein>
<dbReference type="AlphaFoldDB" id="A0AA88P2Y7"/>
<reference evidence="2" key="1">
    <citation type="submission" date="2023-08" db="EMBL/GenBank/DDBJ databases">
        <title>Chromosome-level Genome Assembly of mud carp (Cirrhinus molitorella).</title>
        <authorList>
            <person name="Liu H."/>
        </authorList>
    </citation>
    <scope>NUCLEOTIDE SEQUENCE</scope>
    <source>
        <strain evidence="2">Prfri</strain>
        <tissue evidence="2">Muscle</tissue>
    </source>
</reference>
<proteinExistence type="predicted"/>
<keyword evidence="3" id="KW-1185">Reference proteome</keyword>
<gene>
    <name evidence="2" type="ORF">Q8A67_021128</name>
</gene>
<comment type="caution">
    <text evidence="2">The sequence shown here is derived from an EMBL/GenBank/DDBJ whole genome shotgun (WGS) entry which is preliminary data.</text>
</comment>
<accession>A0AA88P2Y7</accession>
<feature type="region of interest" description="Disordered" evidence="1">
    <location>
        <begin position="25"/>
        <end position="88"/>
    </location>
</feature>
<evidence type="ECO:0000256" key="1">
    <source>
        <dbReference type="SAM" id="MobiDB-lite"/>
    </source>
</evidence>
<dbReference type="Proteomes" id="UP001187343">
    <property type="component" value="Unassembled WGS sequence"/>
</dbReference>
<sequence>MGLPRSFPAIPHLSHLWLFSHAEEQGSTGQLPTAKGGKIRTQPRREKQDHFTALNPPTAHEQSCPGVNSQLPRLQPRHQAAEFVEERA</sequence>
<name>A0AA88P2Y7_9TELE</name>
<evidence type="ECO:0000313" key="2">
    <source>
        <dbReference type="EMBL" id="KAK2873975.1"/>
    </source>
</evidence>
<dbReference type="EMBL" id="JAUYZG010000021">
    <property type="protein sequence ID" value="KAK2873975.1"/>
    <property type="molecule type" value="Genomic_DNA"/>
</dbReference>
<evidence type="ECO:0000313" key="3">
    <source>
        <dbReference type="Proteomes" id="UP001187343"/>
    </source>
</evidence>
<organism evidence="2 3">
    <name type="scientific">Cirrhinus molitorella</name>
    <name type="common">mud carp</name>
    <dbReference type="NCBI Taxonomy" id="172907"/>
    <lineage>
        <taxon>Eukaryota</taxon>
        <taxon>Metazoa</taxon>
        <taxon>Chordata</taxon>
        <taxon>Craniata</taxon>
        <taxon>Vertebrata</taxon>
        <taxon>Euteleostomi</taxon>
        <taxon>Actinopterygii</taxon>
        <taxon>Neopterygii</taxon>
        <taxon>Teleostei</taxon>
        <taxon>Ostariophysi</taxon>
        <taxon>Cypriniformes</taxon>
        <taxon>Cyprinidae</taxon>
        <taxon>Labeoninae</taxon>
        <taxon>Labeonini</taxon>
        <taxon>Cirrhinus</taxon>
    </lineage>
</organism>